<feature type="compositionally biased region" description="Polar residues" evidence="1">
    <location>
        <begin position="287"/>
        <end position="303"/>
    </location>
</feature>
<dbReference type="InParanoid" id="A0A7R8UCD8"/>
<evidence type="ECO:0000313" key="3">
    <source>
        <dbReference type="Proteomes" id="UP000594454"/>
    </source>
</evidence>
<name>A0A7R8UCD8_HERIL</name>
<evidence type="ECO:0000256" key="1">
    <source>
        <dbReference type="SAM" id="MobiDB-lite"/>
    </source>
</evidence>
<dbReference type="Proteomes" id="UP000594454">
    <property type="component" value="Chromosome 1"/>
</dbReference>
<sequence length="330" mass="37118">MFNLDLDQFPENLKGACDSVLKTDDQLKAIAPKASITLATVNNANSTDPPQSKPSSPHQGEEANPVQVHLMCCGPSKLQPTFDAEIAKLENEITQASRDIQDNDVTLKQNVSTTNELAKYRTSLYKSLIQECEAVQELEEQLFRVKQSIHCPRNANMVIPKVNLQVTIENLTALDNRKNSLLNDKLYKDSLVSNCNEISKKIDSFTKDWKEMIPTLESIEKDLKEKQTTLRTIAIPAPQPKPQYHRHTPENKQLHRPSRSPDDEHSTQGHYHSRESKRQSRPCRCPHQTTKQSLKKSGNNNFPRASGADYPVSKSKNCDCPTGCNCEVDG</sequence>
<evidence type="ECO:0000313" key="2">
    <source>
        <dbReference type="EMBL" id="CAD7078167.1"/>
    </source>
</evidence>
<proteinExistence type="predicted"/>
<accession>A0A7R8UCD8</accession>
<keyword evidence="3" id="KW-1185">Reference proteome</keyword>
<dbReference type="AlphaFoldDB" id="A0A7R8UCD8"/>
<dbReference type="EMBL" id="LR899009">
    <property type="protein sequence ID" value="CAD7078167.1"/>
    <property type="molecule type" value="Genomic_DNA"/>
</dbReference>
<protein>
    <submittedName>
        <fullName evidence="2">Uncharacterized protein</fullName>
    </submittedName>
</protein>
<organism evidence="2 3">
    <name type="scientific">Hermetia illucens</name>
    <name type="common">Black soldier fly</name>
    <dbReference type="NCBI Taxonomy" id="343691"/>
    <lineage>
        <taxon>Eukaryota</taxon>
        <taxon>Metazoa</taxon>
        <taxon>Ecdysozoa</taxon>
        <taxon>Arthropoda</taxon>
        <taxon>Hexapoda</taxon>
        <taxon>Insecta</taxon>
        <taxon>Pterygota</taxon>
        <taxon>Neoptera</taxon>
        <taxon>Endopterygota</taxon>
        <taxon>Diptera</taxon>
        <taxon>Brachycera</taxon>
        <taxon>Stratiomyomorpha</taxon>
        <taxon>Stratiomyidae</taxon>
        <taxon>Hermetiinae</taxon>
        <taxon>Hermetia</taxon>
    </lineage>
</organism>
<feature type="region of interest" description="Disordered" evidence="1">
    <location>
        <begin position="40"/>
        <end position="64"/>
    </location>
</feature>
<gene>
    <name evidence="2" type="ORF">HERILL_LOCUS1452</name>
</gene>
<reference evidence="2 3" key="1">
    <citation type="submission" date="2020-11" db="EMBL/GenBank/DDBJ databases">
        <authorList>
            <person name="Wallbank WR R."/>
            <person name="Pardo Diaz C."/>
            <person name="Kozak K."/>
            <person name="Martin S."/>
            <person name="Jiggins C."/>
            <person name="Moest M."/>
            <person name="Warren A I."/>
            <person name="Generalovic N T."/>
            <person name="Byers J.R.P. K."/>
            <person name="Montejo-Kovacevich G."/>
            <person name="Yen C E."/>
        </authorList>
    </citation>
    <scope>NUCLEOTIDE SEQUENCE [LARGE SCALE GENOMIC DNA]</scope>
</reference>
<feature type="region of interest" description="Disordered" evidence="1">
    <location>
        <begin position="234"/>
        <end position="322"/>
    </location>
</feature>
<feature type="compositionally biased region" description="Polar residues" evidence="1">
    <location>
        <begin position="40"/>
        <end position="58"/>
    </location>
</feature>
<feature type="compositionally biased region" description="Basic and acidic residues" evidence="1">
    <location>
        <begin position="247"/>
        <end position="278"/>
    </location>
</feature>